<sequence length="184" mass="20753">VSNYIPPETVTKLIEATDIILVIGSRIKLASSGTERLGKCPFHKKGEEKHPSFSVNQQKGLYHCFTCKAGGNVVEFLMEYEHKTFPEALEEIAKITGLVIPKTKQDIVKIRQEERLKELNAKVMNYFIVNLSKSKKANEYLKNRGIDSKTAQKFSLGFANQSWDDIVKKFGTSETEINKLDKAG</sequence>
<evidence type="ECO:0000256" key="2">
    <source>
        <dbReference type="ARBA" id="ARBA00022771"/>
    </source>
</evidence>
<dbReference type="GO" id="GO:0003899">
    <property type="term" value="F:DNA-directed RNA polymerase activity"/>
    <property type="evidence" value="ECO:0007669"/>
    <property type="project" value="InterPro"/>
</dbReference>
<dbReference type="InterPro" id="IPR050219">
    <property type="entry name" value="DnaG_primase"/>
</dbReference>
<feature type="domain" description="Zinc finger CHC2-type" evidence="4">
    <location>
        <begin position="36"/>
        <end position="93"/>
    </location>
</feature>
<protein>
    <recommendedName>
        <fullName evidence="4">Zinc finger CHC2-type domain-containing protein</fullName>
    </recommendedName>
</protein>
<dbReference type="GO" id="GO:0003677">
    <property type="term" value="F:DNA binding"/>
    <property type="evidence" value="ECO:0007669"/>
    <property type="project" value="InterPro"/>
</dbReference>
<keyword evidence="1" id="KW-0479">Metal-binding</keyword>
<evidence type="ECO:0000259" key="4">
    <source>
        <dbReference type="SMART" id="SM00400"/>
    </source>
</evidence>
<dbReference type="Gene3D" id="3.90.580.10">
    <property type="entry name" value="Zinc finger, CHC2-type domain"/>
    <property type="match status" value="1"/>
</dbReference>
<dbReference type="GO" id="GO:0005737">
    <property type="term" value="C:cytoplasm"/>
    <property type="evidence" value="ECO:0007669"/>
    <property type="project" value="TreeGrafter"/>
</dbReference>
<dbReference type="SMART" id="SM00400">
    <property type="entry name" value="ZnF_CHCC"/>
    <property type="match status" value="1"/>
</dbReference>
<proteinExistence type="predicted"/>
<evidence type="ECO:0000313" key="5">
    <source>
        <dbReference type="EMBL" id="SVD24889.1"/>
    </source>
</evidence>
<dbReference type="SUPFAM" id="SSF56731">
    <property type="entry name" value="DNA primase core"/>
    <property type="match status" value="1"/>
</dbReference>
<dbReference type="InterPro" id="IPR037068">
    <property type="entry name" value="DNA_primase_core_N_sf"/>
</dbReference>
<organism evidence="5">
    <name type="scientific">marine metagenome</name>
    <dbReference type="NCBI Taxonomy" id="408172"/>
    <lineage>
        <taxon>unclassified sequences</taxon>
        <taxon>metagenomes</taxon>
        <taxon>ecological metagenomes</taxon>
    </lineage>
</organism>
<name>A0A382TS38_9ZZZZ</name>
<dbReference type="PANTHER" id="PTHR30313">
    <property type="entry name" value="DNA PRIMASE"/>
    <property type="match status" value="1"/>
</dbReference>
<dbReference type="Gene3D" id="3.90.980.10">
    <property type="entry name" value="DNA primase, catalytic core, N-terminal domain"/>
    <property type="match status" value="1"/>
</dbReference>
<feature type="non-terminal residue" evidence="5">
    <location>
        <position position="1"/>
    </location>
</feature>
<dbReference type="GO" id="GO:0006269">
    <property type="term" value="P:DNA replication, synthesis of primer"/>
    <property type="evidence" value="ECO:0007669"/>
    <property type="project" value="TreeGrafter"/>
</dbReference>
<dbReference type="PANTHER" id="PTHR30313:SF2">
    <property type="entry name" value="DNA PRIMASE"/>
    <property type="match status" value="1"/>
</dbReference>
<dbReference type="GO" id="GO:0008270">
    <property type="term" value="F:zinc ion binding"/>
    <property type="evidence" value="ECO:0007669"/>
    <property type="project" value="UniProtKB-KW"/>
</dbReference>
<dbReference type="InterPro" id="IPR013264">
    <property type="entry name" value="DNAG_N"/>
</dbReference>
<dbReference type="InterPro" id="IPR002694">
    <property type="entry name" value="Znf_CHC2"/>
</dbReference>
<keyword evidence="3" id="KW-0862">Zinc</keyword>
<feature type="non-terminal residue" evidence="5">
    <location>
        <position position="184"/>
    </location>
</feature>
<dbReference type="AlphaFoldDB" id="A0A382TS38"/>
<dbReference type="Pfam" id="PF08275">
    <property type="entry name" value="DNAG_N"/>
    <property type="match status" value="1"/>
</dbReference>
<reference evidence="5" key="1">
    <citation type="submission" date="2018-05" db="EMBL/GenBank/DDBJ databases">
        <authorList>
            <person name="Lanie J.A."/>
            <person name="Ng W.-L."/>
            <person name="Kazmierczak K.M."/>
            <person name="Andrzejewski T.M."/>
            <person name="Davidsen T.M."/>
            <person name="Wayne K.J."/>
            <person name="Tettelin H."/>
            <person name="Glass J.I."/>
            <person name="Rusch D."/>
            <person name="Podicherti R."/>
            <person name="Tsui H.-C.T."/>
            <person name="Winkler M.E."/>
        </authorList>
    </citation>
    <scope>NUCLEOTIDE SEQUENCE</scope>
</reference>
<keyword evidence="2" id="KW-0863">Zinc-finger</keyword>
<dbReference type="SUPFAM" id="SSF57783">
    <property type="entry name" value="Zinc beta-ribbon"/>
    <property type="match status" value="1"/>
</dbReference>
<evidence type="ECO:0000256" key="3">
    <source>
        <dbReference type="ARBA" id="ARBA00022833"/>
    </source>
</evidence>
<dbReference type="InterPro" id="IPR036977">
    <property type="entry name" value="DNA_primase_Znf_CHC2"/>
</dbReference>
<accession>A0A382TS38</accession>
<gene>
    <name evidence="5" type="ORF">METZ01_LOCUS377743</name>
</gene>
<dbReference type="EMBL" id="UINC01138752">
    <property type="protein sequence ID" value="SVD24889.1"/>
    <property type="molecule type" value="Genomic_DNA"/>
</dbReference>
<evidence type="ECO:0000256" key="1">
    <source>
        <dbReference type="ARBA" id="ARBA00022723"/>
    </source>
</evidence>
<dbReference type="Pfam" id="PF01807">
    <property type="entry name" value="Zn_ribbon_DnaG"/>
    <property type="match status" value="1"/>
</dbReference>